<name>A0AAW1R974_9CHLO</name>
<proteinExistence type="predicted"/>
<feature type="domain" description="Ubiquitin-like" evidence="2">
    <location>
        <begin position="1"/>
        <end position="76"/>
    </location>
</feature>
<evidence type="ECO:0000313" key="4">
    <source>
        <dbReference type="Proteomes" id="UP001489004"/>
    </source>
</evidence>
<dbReference type="SUPFAM" id="SSF54236">
    <property type="entry name" value="Ubiquitin-like"/>
    <property type="match status" value="2"/>
</dbReference>
<gene>
    <name evidence="3" type="ORF">WJX72_009683</name>
</gene>
<dbReference type="Proteomes" id="UP001489004">
    <property type="component" value="Unassembled WGS sequence"/>
</dbReference>
<dbReference type="InterPro" id="IPR019956">
    <property type="entry name" value="Ubiquitin_dom"/>
</dbReference>
<dbReference type="Gene3D" id="3.10.20.90">
    <property type="entry name" value="Phosphatidylinositol 3-kinase Catalytic Subunit, Chain A, domain 1"/>
    <property type="match status" value="2"/>
</dbReference>
<dbReference type="InterPro" id="IPR029071">
    <property type="entry name" value="Ubiquitin-like_domsf"/>
</dbReference>
<dbReference type="SMART" id="SM00213">
    <property type="entry name" value="UBQ"/>
    <property type="match status" value="2"/>
</dbReference>
<evidence type="ECO:0000256" key="1">
    <source>
        <dbReference type="ARBA" id="ARBA00022499"/>
    </source>
</evidence>
<organism evidence="3 4">
    <name type="scientific">[Myrmecia] bisecta</name>
    <dbReference type="NCBI Taxonomy" id="41462"/>
    <lineage>
        <taxon>Eukaryota</taxon>
        <taxon>Viridiplantae</taxon>
        <taxon>Chlorophyta</taxon>
        <taxon>core chlorophytes</taxon>
        <taxon>Trebouxiophyceae</taxon>
        <taxon>Trebouxiales</taxon>
        <taxon>Trebouxiaceae</taxon>
        <taxon>Myrmecia</taxon>
    </lineage>
</organism>
<dbReference type="PRINTS" id="PR00348">
    <property type="entry name" value="UBIQUITIN"/>
</dbReference>
<dbReference type="Pfam" id="PF00240">
    <property type="entry name" value="ubiquitin"/>
    <property type="match status" value="2"/>
</dbReference>
<dbReference type="InterPro" id="IPR000626">
    <property type="entry name" value="Ubiquitin-like_dom"/>
</dbReference>
<dbReference type="EMBL" id="JALJOR010000001">
    <property type="protein sequence ID" value="KAK9830083.1"/>
    <property type="molecule type" value="Genomic_DNA"/>
</dbReference>
<feature type="domain" description="Ubiquitin-like" evidence="2">
    <location>
        <begin position="77"/>
        <end position="128"/>
    </location>
</feature>
<dbReference type="AlphaFoldDB" id="A0AAW1R974"/>
<dbReference type="PANTHER" id="PTHR10666">
    <property type="entry name" value="UBIQUITIN"/>
    <property type="match status" value="1"/>
</dbReference>
<protein>
    <recommendedName>
        <fullName evidence="2">Ubiquitin-like domain-containing protein</fullName>
    </recommendedName>
</protein>
<keyword evidence="4" id="KW-1185">Reference proteome</keyword>
<dbReference type="GO" id="GO:0003729">
    <property type="term" value="F:mRNA binding"/>
    <property type="evidence" value="ECO:0007669"/>
    <property type="project" value="UniProtKB-ARBA"/>
</dbReference>
<evidence type="ECO:0000259" key="2">
    <source>
        <dbReference type="PROSITE" id="PS50053"/>
    </source>
</evidence>
<dbReference type="InterPro" id="IPR050158">
    <property type="entry name" value="Ubiquitin_ubiquitin-like"/>
</dbReference>
<accession>A0AAW1R974</accession>
<keyword evidence="1" id="KW-1017">Isopeptide bond</keyword>
<dbReference type="PROSITE" id="PS50053">
    <property type="entry name" value="UBIQUITIN_2"/>
    <property type="match status" value="2"/>
</dbReference>
<sequence>MQLFVRTLYGSTRQVEFEPHMNLRDLQERIRALDGQPPAPSRLVYGGRTLQHGRQLSSYGVERDSTVHLIGYLRGGSPVKVKIITDHLACGQEVTIDIEPEAGKDEVKHKLEAVTGVPAEHQKVMLAGIGQLVMADKRTNIQFGSCGQTGGMQLAVMSTGKS</sequence>
<evidence type="ECO:0000313" key="3">
    <source>
        <dbReference type="EMBL" id="KAK9830083.1"/>
    </source>
</evidence>
<comment type="caution">
    <text evidence="3">The sequence shown here is derived from an EMBL/GenBank/DDBJ whole genome shotgun (WGS) entry which is preliminary data.</text>
</comment>
<reference evidence="3 4" key="1">
    <citation type="journal article" date="2024" name="Nat. Commun.">
        <title>Phylogenomics reveals the evolutionary origins of lichenization in chlorophyte algae.</title>
        <authorList>
            <person name="Puginier C."/>
            <person name="Libourel C."/>
            <person name="Otte J."/>
            <person name="Skaloud P."/>
            <person name="Haon M."/>
            <person name="Grisel S."/>
            <person name="Petersen M."/>
            <person name="Berrin J.G."/>
            <person name="Delaux P.M."/>
            <person name="Dal Grande F."/>
            <person name="Keller J."/>
        </authorList>
    </citation>
    <scope>NUCLEOTIDE SEQUENCE [LARGE SCALE GENOMIC DNA]</scope>
    <source>
        <strain evidence="3 4">SAG 2043</strain>
    </source>
</reference>